<sequence length="824" mass="88884">MLPTILRSVVRQARRHPLYVALNVLGLGLGIGVFLILALLVRYEYSYNATIPDVAHIVRIDEHVTEPGTAPSESADTTFHALPFLRQDFPQIHDAVRLVGTTLRVTRDGHDTAFDGYATDPSFFNVFALPLLNGNSADALARPDAAILSQRTAMTLFGSVDVVGRTIEMNRAGTKSLYTITGVLKLPDGPSFLRDDAEILIRISPQEEKNRSCFLRWGSSCGETYLRVNQQADIADINGRLRDFVARRAAGPDNDPIAWGANPEKTLGFSLHPLTTTRFHDMGVQDIEDGADRNVVNSIGLIGLLALGLACANAINLASARAVLRAREVAVRKTLGASRQQLFVQFMGEACVLIVVSAILGLALCELLMPEVASLMGEAVRVDYRFVLPVLGGLVPVCTFAAGFYPATVLSGYRPAAVLAATRMPSGGRNAARLRNVLVAAQFAIAICIVICTLVISRQTAFLRNADQGYAKSGLLIGNQLRTEDIARQRRMLDALRAVPGVTAAGFGELEPHAPSLHNSTYSWASPHGMLEVQLLGDRVGAGYFEAYRPRLLAGRWFDPARGQDEGVSKASIKAGVTTYNVVINAKAVAAFGFASPADALDKIVSTEEVKARIVGVTDDIRFLSPRDPVKPQITYFNALTAAPFDDPIPAVRYAGVTRAVMAERLNRAWRALEPDQPGDFVAADDRMATYYSGDEKRGRLFSFGAAAALVIACLGLYGLASFSAARRVHEIGIRKTLGATGRQIIVLLLGDFLRPVVIACLLACPVAWMAMRAWLSAFDERIPLTSSLFLMACASALLIAACTVIGQTLSLARAEPARALRAE</sequence>
<feature type="transmembrane region" description="Helical" evidence="6">
    <location>
        <begin position="701"/>
        <end position="724"/>
    </location>
</feature>
<feature type="transmembrane region" description="Helical" evidence="6">
    <location>
        <begin position="20"/>
        <end position="41"/>
    </location>
</feature>
<keyword evidence="4 6" id="KW-1133">Transmembrane helix</keyword>
<dbReference type="GO" id="GO:0022857">
    <property type="term" value="F:transmembrane transporter activity"/>
    <property type="evidence" value="ECO:0007669"/>
    <property type="project" value="TreeGrafter"/>
</dbReference>
<evidence type="ECO:0000256" key="1">
    <source>
        <dbReference type="ARBA" id="ARBA00004651"/>
    </source>
</evidence>
<dbReference type="RefSeq" id="WP_289840588.1">
    <property type="nucleotide sequence ID" value="NZ_CATKSH010000006.1"/>
</dbReference>
<feature type="transmembrane region" description="Helical" evidence="6">
    <location>
        <begin position="299"/>
        <end position="318"/>
    </location>
</feature>
<protein>
    <submittedName>
        <fullName evidence="9">ABC transporter permease</fullName>
    </submittedName>
</protein>
<dbReference type="Pfam" id="PF02687">
    <property type="entry name" value="FtsX"/>
    <property type="match status" value="2"/>
</dbReference>
<keyword evidence="3 6" id="KW-0812">Transmembrane</keyword>
<evidence type="ECO:0000313" key="10">
    <source>
        <dbReference type="Proteomes" id="UP001176960"/>
    </source>
</evidence>
<accession>A0AA35VA08</accession>
<dbReference type="InterPro" id="IPR025857">
    <property type="entry name" value="MacB_PCD"/>
</dbReference>
<feature type="transmembrane region" description="Helical" evidence="6">
    <location>
        <begin position="434"/>
        <end position="456"/>
    </location>
</feature>
<keyword evidence="2" id="KW-1003">Cell membrane</keyword>
<dbReference type="AlphaFoldDB" id="A0AA35VA08"/>
<feature type="transmembrane region" description="Helical" evidence="6">
    <location>
        <begin position="342"/>
        <end position="364"/>
    </location>
</feature>
<feature type="domain" description="MacB-like periplasmic core" evidence="8">
    <location>
        <begin position="21"/>
        <end position="243"/>
    </location>
</feature>
<dbReference type="PANTHER" id="PTHR30572">
    <property type="entry name" value="MEMBRANE COMPONENT OF TRANSPORTER-RELATED"/>
    <property type="match status" value="1"/>
</dbReference>
<comment type="subcellular location">
    <subcellularLocation>
        <location evidence="1">Cell membrane</location>
        <topology evidence="1">Multi-pass membrane protein</topology>
    </subcellularLocation>
</comment>
<evidence type="ECO:0000256" key="5">
    <source>
        <dbReference type="ARBA" id="ARBA00023136"/>
    </source>
</evidence>
<reference evidence="9" key="1">
    <citation type="submission" date="2023-03" db="EMBL/GenBank/DDBJ databases">
        <authorList>
            <person name="Cleenwerck I."/>
        </authorList>
    </citation>
    <scope>NUCLEOTIDE SEQUENCE</scope>
    <source>
        <strain evidence="9">LMG 32879</strain>
    </source>
</reference>
<feature type="domain" description="ABC3 transporter permease C-terminal" evidence="7">
    <location>
        <begin position="705"/>
        <end position="815"/>
    </location>
</feature>
<organism evidence="9 10">
    <name type="scientific">Brytella acorum</name>
    <dbReference type="NCBI Taxonomy" id="2959299"/>
    <lineage>
        <taxon>Bacteria</taxon>
        <taxon>Pseudomonadati</taxon>
        <taxon>Pseudomonadota</taxon>
        <taxon>Alphaproteobacteria</taxon>
        <taxon>Acetobacterales</taxon>
        <taxon>Acetobacteraceae</taxon>
        <taxon>Brytella</taxon>
    </lineage>
</organism>
<dbReference type="PANTHER" id="PTHR30572:SF18">
    <property type="entry name" value="ABC-TYPE MACROLIDE FAMILY EXPORT SYSTEM PERMEASE COMPONENT 2"/>
    <property type="match status" value="1"/>
</dbReference>
<feature type="transmembrane region" description="Helical" evidence="6">
    <location>
        <begin position="745"/>
        <end position="769"/>
    </location>
</feature>
<evidence type="ECO:0000259" key="7">
    <source>
        <dbReference type="Pfam" id="PF02687"/>
    </source>
</evidence>
<proteinExistence type="predicted"/>
<keyword evidence="10" id="KW-1185">Reference proteome</keyword>
<dbReference type="EMBL" id="CATKSH010000006">
    <property type="protein sequence ID" value="CAI9120491.1"/>
    <property type="molecule type" value="Genomic_DNA"/>
</dbReference>
<evidence type="ECO:0000313" key="9">
    <source>
        <dbReference type="EMBL" id="CAI9120491.1"/>
    </source>
</evidence>
<evidence type="ECO:0000256" key="4">
    <source>
        <dbReference type="ARBA" id="ARBA00022989"/>
    </source>
</evidence>
<feature type="transmembrane region" description="Helical" evidence="6">
    <location>
        <begin position="384"/>
        <end position="413"/>
    </location>
</feature>
<dbReference type="Proteomes" id="UP001176960">
    <property type="component" value="Unassembled WGS sequence"/>
</dbReference>
<dbReference type="InterPro" id="IPR003838">
    <property type="entry name" value="ABC3_permease_C"/>
</dbReference>
<name>A0AA35VA08_9PROT</name>
<evidence type="ECO:0000256" key="3">
    <source>
        <dbReference type="ARBA" id="ARBA00022692"/>
    </source>
</evidence>
<feature type="domain" description="ABC3 transporter permease C-terminal" evidence="7">
    <location>
        <begin position="301"/>
        <end position="408"/>
    </location>
</feature>
<gene>
    <name evidence="9" type="ORF">LMG32879_001324</name>
</gene>
<dbReference type="InterPro" id="IPR050250">
    <property type="entry name" value="Macrolide_Exporter_MacB"/>
</dbReference>
<evidence type="ECO:0000256" key="6">
    <source>
        <dbReference type="SAM" id="Phobius"/>
    </source>
</evidence>
<feature type="transmembrane region" description="Helical" evidence="6">
    <location>
        <begin position="789"/>
        <end position="813"/>
    </location>
</feature>
<keyword evidence="5 6" id="KW-0472">Membrane</keyword>
<dbReference type="GO" id="GO:0005886">
    <property type="term" value="C:plasma membrane"/>
    <property type="evidence" value="ECO:0007669"/>
    <property type="project" value="UniProtKB-SubCell"/>
</dbReference>
<dbReference type="Pfam" id="PF12704">
    <property type="entry name" value="MacB_PCD"/>
    <property type="match status" value="1"/>
</dbReference>
<comment type="caution">
    <text evidence="9">The sequence shown here is derived from an EMBL/GenBank/DDBJ whole genome shotgun (WGS) entry which is preliminary data.</text>
</comment>
<evidence type="ECO:0000259" key="8">
    <source>
        <dbReference type="Pfam" id="PF12704"/>
    </source>
</evidence>
<evidence type="ECO:0000256" key="2">
    <source>
        <dbReference type="ARBA" id="ARBA00022475"/>
    </source>
</evidence>